<reference evidence="2 3" key="1">
    <citation type="submission" date="2024-01" db="EMBL/GenBank/DDBJ databases">
        <title>Genome assemblies of Stephania.</title>
        <authorList>
            <person name="Yang L."/>
        </authorList>
    </citation>
    <scope>NUCLEOTIDE SEQUENCE [LARGE SCALE GENOMIC DNA]</scope>
    <source>
        <strain evidence="2">JXDWG</strain>
        <tissue evidence="2">Leaf</tissue>
    </source>
</reference>
<keyword evidence="3" id="KW-1185">Reference proteome</keyword>
<evidence type="ECO:0000313" key="3">
    <source>
        <dbReference type="Proteomes" id="UP001419268"/>
    </source>
</evidence>
<dbReference type="Proteomes" id="UP001419268">
    <property type="component" value="Unassembled WGS sequence"/>
</dbReference>
<evidence type="ECO:0000313" key="2">
    <source>
        <dbReference type="EMBL" id="KAK9140304.1"/>
    </source>
</evidence>
<gene>
    <name evidence="2" type="ORF">Scep_009985</name>
</gene>
<dbReference type="EMBL" id="JBBNAG010000004">
    <property type="protein sequence ID" value="KAK9140304.1"/>
    <property type="molecule type" value="Genomic_DNA"/>
</dbReference>
<proteinExistence type="predicted"/>
<organism evidence="2 3">
    <name type="scientific">Stephania cephalantha</name>
    <dbReference type="NCBI Taxonomy" id="152367"/>
    <lineage>
        <taxon>Eukaryota</taxon>
        <taxon>Viridiplantae</taxon>
        <taxon>Streptophyta</taxon>
        <taxon>Embryophyta</taxon>
        <taxon>Tracheophyta</taxon>
        <taxon>Spermatophyta</taxon>
        <taxon>Magnoliopsida</taxon>
        <taxon>Ranunculales</taxon>
        <taxon>Menispermaceae</taxon>
        <taxon>Menispermoideae</taxon>
        <taxon>Cissampelideae</taxon>
        <taxon>Stephania</taxon>
    </lineage>
</organism>
<accession>A0AAP0PET7</accession>
<feature type="region of interest" description="Disordered" evidence="1">
    <location>
        <begin position="1"/>
        <end position="21"/>
    </location>
</feature>
<sequence>MELDFNDLAPKEALPPVVTKPEASESNRVVVVIDDMGGGDGEVERGIRVRVFINEWLHDDFGRRGSDQRDFKEREFNALGLKGCGPDQRTCSSNNESSSI</sequence>
<comment type="caution">
    <text evidence="2">The sequence shown here is derived from an EMBL/GenBank/DDBJ whole genome shotgun (WGS) entry which is preliminary data.</text>
</comment>
<evidence type="ECO:0000256" key="1">
    <source>
        <dbReference type="SAM" id="MobiDB-lite"/>
    </source>
</evidence>
<dbReference type="AlphaFoldDB" id="A0AAP0PET7"/>
<protein>
    <submittedName>
        <fullName evidence="2">Uncharacterized protein</fullName>
    </submittedName>
</protein>
<name>A0AAP0PET7_9MAGN</name>